<dbReference type="Proteomes" id="UP000078540">
    <property type="component" value="Unassembled WGS sequence"/>
</dbReference>
<keyword evidence="3" id="KW-1185">Reference proteome</keyword>
<gene>
    <name evidence="2" type="ORF">ALC53_08304</name>
</gene>
<reference evidence="2 3" key="1">
    <citation type="submission" date="2015-09" db="EMBL/GenBank/DDBJ databases">
        <title>Atta colombica WGS genome.</title>
        <authorList>
            <person name="Nygaard S."/>
            <person name="Hu H."/>
            <person name="Boomsma J."/>
            <person name="Zhang G."/>
        </authorList>
    </citation>
    <scope>NUCLEOTIDE SEQUENCE [LARGE SCALE GENOMIC DNA]</scope>
    <source>
        <strain evidence="2">Treedump-2</strain>
        <tissue evidence="2">Whole body</tissue>
    </source>
</reference>
<dbReference type="AlphaFoldDB" id="A0A195B9M7"/>
<sequence>MENTFDIETLATISSGKKERVDGEPSISNRLEVCFIAIASSEKPLLRDGSLAYEASSGNNFSVSFEECSRYEFISFSKCFVFRNNISKKERKRNVIGTHEHLSILTHHRSGKQVHSTAGDDAPPDAAGDGAVDVTRVCYAGQPVRSSPYSSRLPTAARSTRSAPRLAIPPPYTLPVKDSVLLLLPAKKRSRFKAPRRGNGGGSRVDERGEYGGKKVAAIYRPGGERTSWGCIVRKSEGERERKRAGKVRTAGRASELTQRPPTITESIDQLGDLVAAHRSGAFTTASPTLLSSGLPFFSLTDIIRRSLLLIVAKFPDFNLLDFINTLYRFLVPIGREFDSIVIITQHILSKRQFGNVFRMDMETFYRHPLEVYTVWITQDIMPARMTGTMERLRTVELVIVVFNNDSSPYGATNCLPVVHNASQPANEHFWQRRYALTIHMHLCTFLSVRPPFSTSHL</sequence>
<accession>A0A195B9M7</accession>
<protein>
    <submittedName>
        <fullName evidence="2">Uncharacterized protein</fullName>
    </submittedName>
</protein>
<feature type="region of interest" description="Disordered" evidence="1">
    <location>
        <begin position="240"/>
        <end position="261"/>
    </location>
</feature>
<evidence type="ECO:0000313" key="3">
    <source>
        <dbReference type="Proteomes" id="UP000078540"/>
    </source>
</evidence>
<name>A0A195B9M7_9HYME</name>
<evidence type="ECO:0000256" key="1">
    <source>
        <dbReference type="SAM" id="MobiDB-lite"/>
    </source>
</evidence>
<dbReference type="EMBL" id="KQ976540">
    <property type="protein sequence ID" value="KYM81233.1"/>
    <property type="molecule type" value="Genomic_DNA"/>
</dbReference>
<proteinExistence type="predicted"/>
<evidence type="ECO:0000313" key="2">
    <source>
        <dbReference type="EMBL" id="KYM81233.1"/>
    </source>
</evidence>
<organism evidence="2 3">
    <name type="scientific">Atta colombica</name>
    <dbReference type="NCBI Taxonomy" id="520822"/>
    <lineage>
        <taxon>Eukaryota</taxon>
        <taxon>Metazoa</taxon>
        <taxon>Ecdysozoa</taxon>
        <taxon>Arthropoda</taxon>
        <taxon>Hexapoda</taxon>
        <taxon>Insecta</taxon>
        <taxon>Pterygota</taxon>
        <taxon>Neoptera</taxon>
        <taxon>Endopterygota</taxon>
        <taxon>Hymenoptera</taxon>
        <taxon>Apocrita</taxon>
        <taxon>Aculeata</taxon>
        <taxon>Formicoidea</taxon>
        <taxon>Formicidae</taxon>
        <taxon>Myrmicinae</taxon>
        <taxon>Atta</taxon>
    </lineage>
</organism>
<feature type="region of interest" description="Disordered" evidence="1">
    <location>
        <begin position="107"/>
        <end position="126"/>
    </location>
</feature>